<sequence>MVGSGPNRATTRRLSSWMLAQQADETANKANEALYFEAVVPFETTGDPAQDMLNLLLGPLLKKRVDKDEKEDELLTSSMSFTEEFSQKQTTDGVRETIPQAKKKTSLKDKIAMFLE</sequence>
<evidence type="ECO:0000313" key="2">
    <source>
        <dbReference type="Proteomes" id="UP000197138"/>
    </source>
</evidence>
<dbReference type="AlphaFoldDB" id="A0A218WYL9"/>
<reference evidence="2" key="1">
    <citation type="journal article" date="2017" name="Plant J.">
        <title>The pomegranate (Punica granatum L.) genome and the genomics of punicalagin biosynthesis.</title>
        <authorList>
            <person name="Qin G."/>
            <person name="Xu C."/>
            <person name="Ming R."/>
            <person name="Tang H."/>
            <person name="Guyot R."/>
            <person name="Kramer E.M."/>
            <person name="Hu Y."/>
            <person name="Yi X."/>
            <person name="Qi Y."/>
            <person name="Xu X."/>
            <person name="Gao Z."/>
            <person name="Pan H."/>
            <person name="Jian J."/>
            <person name="Tian Y."/>
            <person name="Yue Z."/>
            <person name="Xu Y."/>
        </authorList>
    </citation>
    <scope>NUCLEOTIDE SEQUENCE [LARGE SCALE GENOMIC DNA]</scope>
    <source>
        <strain evidence="2">cv. Dabenzi</strain>
    </source>
</reference>
<gene>
    <name evidence="1" type="ORF">CDL15_Pgr017007</name>
</gene>
<dbReference type="PANTHER" id="PTHR36756:SF1">
    <property type="entry name" value="EXPRESSED PROTEIN"/>
    <property type="match status" value="1"/>
</dbReference>
<dbReference type="PANTHER" id="PTHR36756">
    <property type="entry name" value="EXPRESSED PROTEIN"/>
    <property type="match status" value="1"/>
</dbReference>
<dbReference type="Proteomes" id="UP000197138">
    <property type="component" value="Unassembled WGS sequence"/>
</dbReference>
<evidence type="ECO:0000313" key="1">
    <source>
        <dbReference type="EMBL" id="OWM77609.1"/>
    </source>
</evidence>
<comment type="caution">
    <text evidence="1">The sequence shown here is derived from an EMBL/GenBank/DDBJ whole genome shotgun (WGS) entry which is preliminary data.</text>
</comment>
<accession>A0A218WYL9</accession>
<name>A0A218WYL9_PUNGR</name>
<dbReference type="EMBL" id="MTKT01002534">
    <property type="protein sequence ID" value="OWM77609.1"/>
    <property type="molecule type" value="Genomic_DNA"/>
</dbReference>
<proteinExistence type="predicted"/>
<organism evidence="1 2">
    <name type="scientific">Punica granatum</name>
    <name type="common">Pomegranate</name>
    <dbReference type="NCBI Taxonomy" id="22663"/>
    <lineage>
        <taxon>Eukaryota</taxon>
        <taxon>Viridiplantae</taxon>
        <taxon>Streptophyta</taxon>
        <taxon>Embryophyta</taxon>
        <taxon>Tracheophyta</taxon>
        <taxon>Spermatophyta</taxon>
        <taxon>Magnoliopsida</taxon>
        <taxon>eudicotyledons</taxon>
        <taxon>Gunneridae</taxon>
        <taxon>Pentapetalae</taxon>
        <taxon>rosids</taxon>
        <taxon>malvids</taxon>
        <taxon>Myrtales</taxon>
        <taxon>Lythraceae</taxon>
        <taxon>Punica</taxon>
    </lineage>
</organism>
<protein>
    <submittedName>
        <fullName evidence="1">Uncharacterized protein</fullName>
    </submittedName>
</protein>